<comment type="subcellular location">
    <subcellularLocation>
        <location evidence="1">Cytoplasm</location>
    </subcellularLocation>
</comment>
<dbReference type="AlphaFoldDB" id="A0A1V9X504"/>
<dbReference type="Gene3D" id="1.10.196.10">
    <property type="match status" value="1"/>
</dbReference>
<dbReference type="PROSITE" id="PS50841">
    <property type="entry name" value="DIX"/>
    <property type="match status" value="1"/>
</dbReference>
<dbReference type="PANTHER" id="PTHR46102:SF2">
    <property type="entry name" value="AXIN"/>
    <property type="match status" value="1"/>
</dbReference>
<feature type="region of interest" description="Disordered" evidence="5">
    <location>
        <begin position="554"/>
        <end position="601"/>
    </location>
</feature>
<gene>
    <name evidence="8" type="ORF">BIW11_12889</name>
</gene>
<dbReference type="GO" id="GO:0016055">
    <property type="term" value="P:Wnt signaling pathway"/>
    <property type="evidence" value="ECO:0007669"/>
    <property type="project" value="UniProtKB-KW"/>
</dbReference>
<dbReference type="Gene3D" id="1.10.167.10">
    <property type="entry name" value="Regulator of G-protein Signalling 4, domain 2"/>
    <property type="match status" value="1"/>
</dbReference>
<feature type="region of interest" description="Disordered" evidence="5">
    <location>
        <begin position="366"/>
        <end position="389"/>
    </location>
</feature>
<dbReference type="PROSITE" id="PS50132">
    <property type="entry name" value="RGS"/>
    <property type="match status" value="1"/>
</dbReference>
<organism evidence="8 9">
    <name type="scientific">Tropilaelaps mercedesae</name>
    <dbReference type="NCBI Taxonomy" id="418985"/>
    <lineage>
        <taxon>Eukaryota</taxon>
        <taxon>Metazoa</taxon>
        <taxon>Ecdysozoa</taxon>
        <taxon>Arthropoda</taxon>
        <taxon>Chelicerata</taxon>
        <taxon>Arachnida</taxon>
        <taxon>Acari</taxon>
        <taxon>Parasitiformes</taxon>
        <taxon>Mesostigmata</taxon>
        <taxon>Gamasina</taxon>
        <taxon>Dermanyssoidea</taxon>
        <taxon>Laelapidae</taxon>
        <taxon>Tropilaelaps</taxon>
    </lineage>
</organism>
<accession>A0A1V9X504</accession>
<evidence type="ECO:0000259" key="6">
    <source>
        <dbReference type="PROSITE" id="PS50132"/>
    </source>
</evidence>
<feature type="region of interest" description="Disordered" evidence="5">
    <location>
        <begin position="668"/>
        <end position="706"/>
    </location>
</feature>
<dbReference type="InterPro" id="IPR016137">
    <property type="entry name" value="RGS"/>
</dbReference>
<dbReference type="Gene3D" id="2.40.240.130">
    <property type="match status" value="1"/>
</dbReference>
<comment type="caution">
    <text evidence="8">The sequence shown here is derived from an EMBL/GenBank/DDBJ whole genome shotgun (WGS) entry which is preliminary data.</text>
</comment>
<evidence type="ECO:0000256" key="1">
    <source>
        <dbReference type="ARBA" id="ARBA00004496"/>
    </source>
</evidence>
<protein>
    <recommendedName>
        <fullName evidence="10">Axin-1-like</fullName>
    </recommendedName>
</protein>
<feature type="compositionally biased region" description="Low complexity" evidence="5">
    <location>
        <begin position="554"/>
        <end position="571"/>
    </location>
</feature>
<dbReference type="GO" id="GO:0048468">
    <property type="term" value="P:cell development"/>
    <property type="evidence" value="ECO:0007669"/>
    <property type="project" value="TreeGrafter"/>
</dbReference>
<feature type="region of interest" description="Disordered" evidence="5">
    <location>
        <begin position="210"/>
        <end position="259"/>
    </location>
</feature>
<dbReference type="GO" id="GO:0060090">
    <property type="term" value="F:molecular adaptor activity"/>
    <property type="evidence" value="ECO:0007669"/>
    <property type="project" value="TreeGrafter"/>
</dbReference>
<evidence type="ECO:0000259" key="7">
    <source>
        <dbReference type="PROSITE" id="PS50841"/>
    </source>
</evidence>
<keyword evidence="9" id="KW-1185">Reference proteome</keyword>
<dbReference type="GO" id="GO:0005737">
    <property type="term" value="C:cytoplasm"/>
    <property type="evidence" value="ECO:0007669"/>
    <property type="project" value="UniProtKB-SubCell"/>
</dbReference>
<dbReference type="GO" id="GO:0005886">
    <property type="term" value="C:plasma membrane"/>
    <property type="evidence" value="ECO:0007669"/>
    <property type="project" value="TreeGrafter"/>
</dbReference>
<dbReference type="Pfam" id="PF00778">
    <property type="entry name" value="DIX"/>
    <property type="match status" value="1"/>
</dbReference>
<proteinExistence type="predicted"/>
<dbReference type="PANTHER" id="PTHR46102">
    <property type="entry name" value="AXIN"/>
    <property type="match status" value="1"/>
</dbReference>
<dbReference type="SMART" id="SM00021">
    <property type="entry name" value="DAX"/>
    <property type="match status" value="1"/>
</dbReference>
<feature type="domain" description="RGS" evidence="6">
    <location>
        <begin position="85"/>
        <end position="203"/>
    </location>
</feature>
<dbReference type="InterPro" id="IPR001158">
    <property type="entry name" value="DIX"/>
</dbReference>
<dbReference type="InParanoid" id="A0A1V9X504"/>
<dbReference type="STRING" id="418985.A0A1V9X504"/>
<sequence>MKEMVSQGATAMHAASHDPPVAATPGRKLLPAEPPQSKTASGGPLTAPGSDQHQQLHQYPQDEPRTSLQPQSSAAQSSCLQWARDLQTLLNDDAGCELFEHYLRQENCDESDLMFVYACNGLRVQEEQQDRDKQARAIFKRYVKTGLVQISSDAKDTLAAKIRNKDQPLEPDIFDVARKQVEDYIMRTTFARFIQSELYIDYVQRYGSGGEAPAAKATDDDADYDGDYLDLEDLDDEHDRSGLVSFPSDSEDDPDRAEFANNRPLSMLHVSLNSSNTVNNNNSKQSTTTTSNNNNNNNNDSSNHNNNMNSISKDKSDALAPGQQQSLMPTLPEHEEVLENATFEPPATLARKPMIPLMPTLSYGRVIPSDHGPPPPLPPQSKTVQRQKRQAQLGMSYGESMLRSGGHRPPPNPYHVKSSAFVPPTAYNSDIQSMSSGGNGNYDLDVVDCDVAIPMAGSCRSEQLPRSSHRRPGRAWPICEPVRDPMRDSVIPRTKFPNAPQGNPAEKNPAEFHQKLCVKLMKVLQEREASGGIEDEMHSQSILDDHVNRVFKSPAARTPRSPSPGSGPSRAVCGTSRGSASLGKTAFQQSTRMTSRRFVGGNPKESVDSAFYGIVTSASSGSGAVPRVQPRGKGVTLSLVKGPLSDATFDDNTGLGYNAQDNVREWINRPGADAGGPSSKMKASKTSICSGSNRSSCRKGTSSASNGPSFASYEIAIIYTYEGESVPYYIKLAQRQVRLRDFKAQLTKKGNFRYFFKRPMDEFSPQGVFEEIKDEGAMLPFWEGKIVAQIVQMPQEQE</sequence>
<feature type="compositionally biased region" description="Low complexity" evidence="5">
    <location>
        <begin position="273"/>
        <end position="311"/>
    </location>
</feature>
<dbReference type="InterPro" id="IPR024066">
    <property type="entry name" value="RGS_subdom1/3"/>
</dbReference>
<feature type="compositionally biased region" description="Polar residues" evidence="5">
    <location>
        <begin position="684"/>
        <end position="706"/>
    </location>
</feature>
<dbReference type="GO" id="GO:0005634">
    <property type="term" value="C:nucleus"/>
    <property type="evidence" value="ECO:0007669"/>
    <property type="project" value="TreeGrafter"/>
</dbReference>
<feature type="region of interest" description="Disordered" evidence="5">
    <location>
        <begin position="1"/>
        <end position="73"/>
    </location>
</feature>
<keyword evidence="3 4" id="KW-0879">Wnt signaling pathway</keyword>
<evidence type="ECO:0000313" key="9">
    <source>
        <dbReference type="Proteomes" id="UP000192247"/>
    </source>
</evidence>
<dbReference type="InterPro" id="IPR038207">
    <property type="entry name" value="DIX_dom_sf"/>
</dbReference>
<keyword evidence="2" id="KW-0963">Cytoplasm</keyword>
<dbReference type="FunCoup" id="A0A1V9X504">
    <property type="interactions" value="865"/>
</dbReference>
<evidence type="ECO:0000256" key="4">
    <source>
        <dbReference type="PROSITE-ProRule" id="PRU00069"/>
    </source>
</evidence>
<dbReference type="InterPro" id="IPR043581">
    <property type="entry name" value="Axin-like"/>
</dbReference>
<evidence type="ECO:0008006" key="10">
    <source>
        <dbReference type="Google" id="ProtNLM"/>
    </source>
</evidence>
<name>A0A1V9X504_9ACAR</name>
<reference evidence="8 9" key="1">
    <citation type="journal article" date="2017" name="Gigascience">
        <title>Draft genome of the honey bee ectoparasitic mite, Tropilaelaps mercedesae, is shaped by the parasitic life history.</title>
        <authorList>
            <person name="Dong X."/>
            <person name="Armstrong S.D."/>
            <person name="Xia D."/>
            <person name="Makepeace B.L."/>
            <person name="Darby A.C."/>
            <person name="Kadowaki T."/>
        </authorList>
    </citation>
    <scope>NUCLEOTIDE SEQUENCE [LARGE SCALE GENOMIC DNA]</scope>
    <source>
        <strain evidence="8">Wuxi-XJTLU</strain>
    </source>
</reference>
<evidence type="ECO:0000256" key="5">
    <source>
        <dbReference type="SAM" id="MobiDB-lite"/>
    </source>
</evidence>
<dbReference type="SUPFAM" id="SSF48097">
    <property type="entry name" value="Regulator of G-protein signaling, RGS"/>
    <property type="match status" value="1"/>
</dbReference>
<feature type="domain" description="DIX" evidence="7">
    <location>
        <begin position="712"/>
        <end position="794"/>
    </location>
</feature>
<feature type="region of interest" description="Disordered" evidence="5">
    <location>
        <begin position="273"/>
        <end position="323"/>
    </location>
</feature>
<dbReference type="InterPro" id="IPR014936">
    <property type="entry name" value="Axin_b-cat-bd"/>
</dbReference>
<evidence type="ECO:0000256" key="2">
    <source>
        <dbReference type="ARBA" id="ARBA00022490"/>
    </source>
</evidence>
<dbReference type="GO" id="GO:0032436">
    <property type="term" value="P:positive regulation of proteasomal ubiquitin-dependent protein catabolic process"/>
    <property type="evidence" value="ECO:0007669"/>
    <property type="project" value="TreeGrafter"/>
</dbReference>
<dbReference type="Pfam" id="PF08833">
    <property type="entry name" value="Axin_b-cat_bind"/>
    <property type="match status" value="1"/>
</dbReference>
<feature type="region of interest" description="Disordered" evidence="5">
    <location>
        <begin position="462"/>
        <end position="481"/>
    </location>
</feature>
<dbReference type="GO" id="GO:0031625">
    <property type="term" value="F:ubiquitin protein ligase binding"/>
    <property type="evidence" value="ECO:0007669"/>
    <property type="project" value="TreeGrafter"/>
</dbReference>
<dbReference type="GO" id="GO:0030877">
    <property type="term" value="C:beta-catenin destruction complex"/>
    <property type="evidence" value="ECO:0007669"/>
    <property type="project" value="TreeGrafter"/>
</dbReference>
<dbReference type="GO" id="GO:0090090">
    <property type="term" value="P:negative regulation of canonical Wnt signaling pathway"/>
    <property type="evidence" value="ECO:0007669"/>
    <property type="project" value="InterPro"/>
</dbReference>
<dbReference type="OrthoDB" id="10007451at2759"/>
<feature type="compositionally biased region" description="Acidic residues" evidence="5">
    <location>
        <begin position="220"/>
        <end position="236"/>
    </location>
</feature>
<evidence type="ECO:0000256" key="3">
    <source>
        <dbReference type="ARBA" id="ARBA00022687"/>
    </source>
</evidence>
<dbReference type="SUPFAM" id="SSF54236">
    <property type="entry name" value="Ubiquitin-like"/>
    <property type="match status" value="1"/>
</dbReference>
<dbReference type="Pfam" id="PF00615">
    <property type="entry name" value="RGS"/>
    <property type="match status" value="1"/>
</dbReference>
<dbReference type="GO" id="GO:0008013">
    <property type="term" value="F:beta-catenin binding"/>
    <property type="evidence" value="ECO:0007669"/>
    <property type="project" value="TreeGrafter"/>
</dbReference>
<dbReference type="InterPro" id="IPR029071">
    <property type="entry name" value="Ubiquitin-like_domsf"/>
</dbReference>
<dbReference type="SMART" id="SM00315">
    <property type="entry name" value="RGS"/>
    <property type="match status" value="1"/>
</dbReference>
<dbReference type="GO" id="GO:0019901">
    <property type="term" value="F:protein kinase binding"/>
    <property type="evidence" value="ECO:0007669"/>
    <property type="project" value="TreeGrafter"/>
</dbReference>
<dbReference type="EMBL" id="MNPL01024574">
    <property type="protein sequence ID" value="OQR68478.1"/>
    <property type="molecule type" value="Genomic_DNA"/>
</dbReference>
<dbReference type="Proteomes" id="UP000192247">
    <property type="component" value="Unassembled WGS sequence"/>
</dbReference>
<evidence type="ECO:0000313" key="8">
    <source>
        <dbReference type="EMBL" id="OQR68478.1"/>
    </source>
</evidence>
<dbReference type="InterPro" id="IPR036305">
    <property type="entry name" value="RGS_sf"/>
</dbReference>
<feature type="compositionally biased region" description="Polar residues" evidence="5">
    <location>
        <begin position="49"/>
        <end position="58"/>
    </location>
</feature>
<dbReference type="InterPro" id="IPR044926">
    <property type="entry name" value="RGS_subdomain_2"/>
</dbReference>